<evidence type="ECO:0000256" key="4">
    <source>
        <dbReference type="ARBA" id="ARBA00023125"/>
    </source>
</evidence>
<keyword evidence="2 5" id="KW-0863">Zinc-finger</keyword>
<evidence type="ECO:0000259" key="6">
    <source>
        <dbReference type="PROSITE" id="PS50950"/>
    </source>
</evidence>
<dbReference type="GO" id="GO:0003677">
    <property type="term" value="F:DNA binding"/>
    <property type="evidence" value="ECO:0007669"/>
    <property type="project" value="UniProtKB-UniRule"/>
</dbReference>
<dbReference type="AlphaFoldDB" id="A0A553PKW0"/>
<dbReference type="SMART" id="SM00980">
    <property type="entry name" value="THAP"/>
    <property type="match status" value="1"/>
</dbReference>
<proteinExistence type="predicted"/>
<evidence type="ECO:0000256" key="1">
    <source>
        <dbReference type="ARBA" id="ARBA00022723"/>
    </source>
</evidence>
<dbReference type="SUPFAM" id="SSF57716">
    <property type="entry name" value="Glucocorticoid receptor-like (DNA-binding domain)"/>
    <property type="match status" value="1"/>
</dbReference>
<evidence type="ECO:0000256" key="3">
    <source>
        <dbReference type="ARBA" id="ARBA00022833"/>
    </source>
</evidence>
<organism evidence="7 8">
    <name type="scientific">Tigriopus californicus</name>
    <name type="common">Marine copepod</name>
    <dbReference type="NCBI Taxonomy" id="6832"/>
    <lineage>
        <taxon>Eukaryota</taxon>
        <taxon>Metazoa</taxon>
        <taxon>Ecdysozoa</taxon>
        <taxon>Arthropoda</taxon>
        <taxon>Crustacea</taxon>
        <taxon>Multicrustacea</taxon>
        <taxon>Hexanauplia</taxon>
        <taxon>Copepoda</taxon>
        <taxon>Harpacticoida</taxon>
        <taxon>Harpacticidae</taxon>
        <taxon>Tigriopus</taxon>
    </lineage>
</organism>
<evidence type="ECO:0000313" key="7">
    <source>
        <dbReference type="EMBL" id="TRY78320.1"/>
    </source>
</evidence>
<evidence type="ECO:0000313" key="8">
    <source>
        <dbReference type="Proteomes" id="UP000318571"/>
    </source>
</evidence>
<dbReference type="PANTHER" id="PTHR46927">
    <property type="entry name" value="AGAP005574-PA"/>
    <property type="match status" value="1"/>
</dbReference>
<dbReference type="Proteomes" id="UP000318571">
    <property type="component" value="Chromosome 11"/>
</dbReference>
<dbReference type="InterPro" id="IPR052224">
    <property type="entry name" value="THAP_domain_protein"/>
</dbReference>
<dbReference type="Pfam" id="PF05485">
    <property type="entry name" value="THAP"/>
    <property type="match status" value="1"/>
</dbReference>
<gene>
    <name evidence="7" type="ORF">TCAL_14374</name>
</gene>
<evidence type="ECO:0000256" key="5">
    <source>
        <dbReference type="PROSITE-ProRule" id="PRU00309"/>
    </source>
</evidence>
<comment type="caution">
    <text evidence="7">The sequence shown here is derived from an EMBL/GenBank/DDBJ whole genome shotgun (WGS) entry which is preliminary data.</text>
</comment>
<keyword evidence="8" id="KW-1185">Reference proteome</keyword>
<dbReference type="PANTHER" id="PTHR46927:SF3">
    <property type="entry name" value="THAP-TYPE DOMAIN-CONTAINING PROTEIN"/>
    <property type="match status" value="1"/>
</dbReference>
<keyword evidence="1" id="KW-0479">Metal-binding</keyword>
<keyword evidence="4 5" id="KW-0238">DNA-binding</keyword>
<dbReference type="GO" id="GO:0008270">
    <property type="term" value="F:zinc ion binding"/>
    <property type="evidence" value="ECO:0007669"/>
    <property type="project" value="UniProtKB-KW"/>
</dbReference>
<reference evidence="7 8" key="1">
    <citation type="journal article" date="2018" name="Nat. Ecol. Evol.">
        <title>Genomic signatures of mitonuclear coevolution across populations of Tigriopus californicus.</title>
        <authorList>
            <person name="Barreto F.S."/>
            <person name="Watson E.T."/>
            <person name="Lima T.G."/>
            <person name="Willett C.S."/>
            <person name="Edmands S."/>
            <person name="Li W."/>
            <person name="Burton R.S."/>
        </authorList>
    </citation>
    <scope>NUCLEOTIDE SEQUENCE [LARGE SCALE GENOMIC DNA]</scope>
    <source>
        <strain evidence="7 8">San Diego</strain>
    </source>
</reference>
<feature type="domain" description="THAP-type" evidence="6">
    <location>
        <begin position="1"/>
        <end position="103"/>
    </location>
</feature>
<keyword evidence="3" id="KW-0862">Zinc</keyword>
<dbReference type="InterPro" id="IPR006612">
    <property type="entry name" value="THAP_Znf"/>
</dbReference>
<dbReference type="OrthoDB" id="7312725at2759"/>
<protein>
    <recommendedName>
        <fullName evidence="6">THAP-type domain-containing protein</fullName>
    </recommendedName>
</protein>
<evidence type="ECO:0000256" key="2">
    <source>
        <dbReference type="ARBA" id="ARBA00022771"/>
    </source>
</evidence>
<dbReference type="PROSITE" id="PS50950">
    <property type="entry name" value="ZF_THAP"/>
    <property type="match status" value="1"/>
</dbReference>
<accession>A0A553PKW0</accession>
<sequence>MARKCVVPFCKSGYNRGKRSKSQGLVKVGVFQFPVDPTLRKQWIDAIPRENWGVMKHSGVCALHFSAQEVVYDRLDGCPSRARKRPAKRLRPSLRIGAIPKLFPTSTASAQILLQNRQDGDSSDAVRQFATLGEFDQKLELIRHGLPGGVRESKDKEEHVFYKLKHCHGRPPMLLYSFIICKGFDFTIWLRNAQMSQKLMPNLLSVPNKITRVSEVKFVLEFLEDFCRKLDVTKGDQFTRSIDLMTEVIETCCNDKEPQLFLP</sequence>
<dbReference type="EMBL" id="VCGU01000003">
    <property type="protein sequence ID" value="TRY78320.1"/>
    <property type="molecule type" value="Genomic_DNA"/>
</dbReference>
<name>A0A553PKW0_TIGCA</name>
<dbReference type="OMA" id="KYSAICA"/>